<dbReference type="AlphaFoldDB" id="A0A914HTM4"/>
<evidence type="ECO:0000313" key="2">
    <source>
        <dbReference type="Proteomes" id="UP000887572"/>
    </source>
</evidence>
<proteinExistence type="predicted"/>
<dbReference type="Proteomes" id="UP000887572">
    <property type="component" value="Unplaced"/>
</dbReference>
<name>A0A914HTM4_GLORO</name>
<evidence type="ECO:0000256" key="1">
    <source>
        <dbReference type="SAM" id="MobiDB-lite"/>
    </source>
</evidence>
<sequence length="243" mass="26779">MAMASLPKDQSNQWALLTGSGGKKKGKKDDDDGAGNKSDDYEGEHIETDFDKTFEEAAKKTSSTVPQIVDYRCSPPARTNRSSKSPSPYQCRVTTQQPPKQQHPIKKVSSAIGNRTPIQIRKGSAPGTFKLSGDMKGTTPEKDLMKRKMTESQQKRAKDIVESLDWIKPAEECYSASVKPMVAQAETISPKVHVCEMIPLPRANQQWAVAVIPQRQVAMLPPPLAASGKLRVSTDQQPMKRAF</sequence>
<feature type="compositionally biased region" description="Basic and acidic residues" evidence="1">
    <location>
        <begin position="37"/>
        <end position="59"/>
    </location>
</feature>
<feature type="compositionally biased region" description="Polar residues" evidence="1">
    <location>
        <begin position="77"/>
        <end position="95"/>
    </location>
</feature>
<keyword evidence="2" id="KW-1185">Reference proteome</keyword>
<feature type="region of interest" description="Disordered" evidence="1">
    <location>
        <begin position="1"/>
        <end position="140"/>
    </location>
</feature>
<dbReference type="WBParaSite" id="Gr19_v10_g4107.t1">
    <property type="protein sequence ID" value="Gr19_v10_g4107.t1"/>
    <property type="gene ID" value="Gr19_v10_g4107"/>
</dbReference>
<protein>
    <submittedName>
        <fullName evidence="3">Uncharacterized protein</fullName>
    </submittedName>
</protein>
<evidence type="ECO:0000313" key="3">
    <source>
        <dbReference type="WBParaSite" id="Gr19_v10_g4107.t1"/>
    </source>
</evidence>
<reference evidence="3" key="1">
    <citation type="submission" date="2022-11" db="UniProtKB">
        <authorList>
            <consortium name="WormBaseParasite"/>
        </authorList>
    </citation>
    <scope>IDENTIFICATION</scope>
</reference>
<organism evidence="2 3">
    <name type="scientific">Globodera rostochiensis</name>
    <name type="common">Golden nematode worm</name>
    <name type="synonym">Heterodera rostochiensis</name>
    <dbReference type="NCBI Taxonomy" id="31243"/>
    <lineage>
        <taxon>Eukaryota</taxon>
        <taxon>Metazoa</taxon>
        <taxon>Ecdysozoa</taxon>
        <taxon>Nematoda</taxon>
        <taxon>Chromadorea</taxon>
        <taxon>Rhabditida</taxon>
        <taxon>Tylenchina</taxon>
        <taxon>Tylenchomorpha</taxon>
        <taxon>Tylenchoidea</taxon>
        <taxon>Heteroderidae</taxon>
        <taxon>Heteroderinae</taxon>
        <taxon>Globodera</taxon>
    </lineage>
</organism>
<accession>A0A914HTM4</accession>